<evidence type="ECO:0000313" key="7">
    <source>
        <dbReference type="EMBL" id="KGE88992.1"/>
    </source>
</evidence>
<comment type="similarity">
    <text evidence="3 4">In the C-terminal section; belongs to the PPC synthetase family.</text>
</comment>
<dbReference type="SUPFAM" id="SSF52507">
    <property type="entry name" value="Homo-oligomeric flavin-containing Cys decarboxylases, HFCD"/>
    <property type="match status" value="1"/>
</dbReference>
<feature type="region of interest" description="Phosphopantothenate--cysteine ligase" evidence="3">
    <location>
        <begin position="190"/>
        <end position="399"/>
    </location>
</feature>
<dbReference type="HAMAP" id="MF_02225">
    <property type="entry name" value="CoaBC"/>
    <property type="match status" value="1"/>
</dbReference>
<keyword evidence="3" id="KW-0511">Multifunctional enzyme</keyword>
<dbReference type="GO" id="GO:0071513">
    <property type="term" value="C:phosphopantothenoylcysteine decarboxylase complex"/>
    <property type="evidence" value="ECO:0007669"/>
    <property type="project" value="TreeGrafter"/>
</dbReference>
<dbReference type="InterPro" id="IPR005252">
    <property type="entry name" value="CoaBC"/>
</dbReference>
<dbReference type="Proteomes" id="UP000029736">
    <property type="component" value="Unassembled WGS sequence"/>
</dbReference>
<dbReference type="NCBIfam" id="TIGR00521">
    <property type="entry name" value="coaBC_dfp"/>
    <property type="match status" value="1"/>
</dbReference>
<dbReference type="Pfam" id="PF04127">
    <property type="entry name" value="DFP"/>
    <property type="match status" value="1"/>
</dbReference>
<dbReference type="EMBL" id="JPOS01000012">
    <property type="protein sequence ID" value="KGE88992.1"/>
    <property type="molecule type" value="Genomic_DNA"/>
</dbReference>
<comment type="catalytic activity">
    <reaction evidence="3 4">
        <text>(R)-4'-phosphopantothenate + L-cysteine + CTP = N-[(R)-4-phosphopantothenoyl]-L-cysteine + CMP + diphosphate + H(+)</text>
        <dbReference type="Rhea" id="RHEA:19397"/>
        <dbReference type="ChEBI" id="CHEBI:10986"/>
        <dbReference type="ChEBI" id="CHEBI:15378"/>
        <dbReference type="ChEBI" id="CHEBI:33019"/>
        <dbReference type="ChEBI" id="CHEBI:35235"/>
        <dbReference type="ChEBI" id="CHEBI:37563"/>
        <dbReference type="ChEBI" id="CHEBI:59458"/>
        <dbReference type="ChEBI" id="CHEBI:60377"/>
        <dbReference type="EC" id="6.3.2.5"/>
    </reaction>
</comment>
<organism evidence="7 8">
    <name type="scientific">Phaeodactylibacter xiamenensis</name>
    <dbReference type="NCBI Taxonomy" id="1524460"/>
    <lineage>
        <taxon>Bacteria</taxon>
        <taxon>Pseudomonadati</taxon>
        <taxon>Bacteroidota</taxon>
        <taxon>Saprospiria</taxon>
        <taxon>Saprospirales</taxon>
        <taxon>Haliscomenobacteraceae</taxon>
        <taxon>Phaeodactylibacter</taxon>
    </lineage>
</organism>
<keyword evidence="3 4" id="KW-0288">FMN</keyword>
<dbReference type="EC" id="4.1.1.36" evidence="3"/>
<keyword evidence="3 4" id="KW-0436">Ligase</keyword>
<feature type="domain" description="DNA/pantothenate metabolism flavoprotein C-terminal" evidence="6">
    <location>
        <begin position="185"/>
        <end position="396"/>
    </location>
</feature>
<dbReference type="STRING" id="1524460.IX84_04180"/>
<dbReference type="PANTHER" id="PTHR14359">
    <property type="entry name" value="HOMO-OLIGOMERIC FLAVIN CONTAINING CYS DECARBOXYLASE FAMILY"/>
    <property type="match status" value="1"/>
</dbReference>
<dbReference type="InterPro" id="IPR007085">
    <property type="entry name" value="DNA/pantothenate-metab_flavo_C"/>
</dbReference>
<evidence type="ECO:0000259" key="6">
    <source>
        <dbReference type="Pfam" id="PF04127"/>
    </source>
</evidence>
<feature type="binding site" evidence="3">
    <location>
        <position position="342"/>
    </location>
    <ligand>
        <name>CTP</name>
        <dbReference type="ChEBI" id="CHEBI:37563"/>
    </ligand>
</feature>
<comment type="caution">
    <text evidence="7">The sequence shown here is derived from an EMBL/GenBank/DDBJ whole genome shotgun (WGS) entry which is preliminary data.</text>
</comment>
<dbReference type="OrthoDB" id="9802554at2"/>
<dbReference type="Pfam" id="PF02441">
    <property type="entry name" value="Flavoprotein"/>
    <property type="match status" value="1"/>
</dbReference>
<dbReference type="GO" id="GO:0015937">
    <property type="term" value="P:coenzyme A biosynthetic process"/>
    <property type="evidence" value="ECO:0007669"/>
    <property type="project" value="UniProtKB-UniRule"/>
</dbReference>
<evidence type="ECO:0000256" key="2">
    <source>
        <dbReference type="ARBA" id="ARBA00023239"/>
    </source>
</evidence>
<dbReference type="GO" id="GO:0015941">
    <property type="term" value="P:pantothenate catabolic process"/>
    <property type="evidence" value="ECO:0007669"/>
    <property type="project" value="InterPro"/>
</dbReference>
<feature type="binding site" evidence="3">
    <location>
        <position position="289"/>
    </location>
    <ligand>
        <name>CTP</name>
        <dbReference type="ChEBI" id="CHEBI:37563"/>
    </ligand>
</feature>
<comment type="cofactor">
    <cofactor evidence="3">
        <name>FMN</name>
        <dbReference type="ChEBI" id="CHEBI:58210"/>
    </cofactor>
    <text evidence="3">Binds 1 FMN per subunit.</text>
</comment>
<dbReference type="GO" id="GO:0004633">
    <property type="term" value="F:phosphopantothenoylcysteine decarboxylase activity"/>
    <property type="evidence" value="ECO:0007669"/>
    <property type="project" value="UniProtKB-UniRule"/>
</dbReference>
<comment type="similarity">
    <text evidence="3 4">In the N-terminal section; belongs to the HFCD (homo-oligomeric flavin containing Cys decarboxylase) superfamily.</text>
</comment>
<dbReference type="InterPro" id="IPR035929">
    <property type="entry name" value="CoaB-like_sf"/>
</dbReference>
<reference evidence="7 8" key="1">
    <citation type="journal article" date="2014" name="Int. J. Syst. Evol. Microbiol.">
        <title>Phaeodactylibacter xiamenensis gen. nov., sp. nov., a member of the family Saprospiraceae isolated from the marine alga Phaeodactylum tricornutum.</title>
        <authorList>
            <person name="Chen Z.Jr."/>
            <person name="Lei X."/>
            <person name="Lai Q."/>
            <person name="Li Y."/>
            <person name="Zhang B."/>
            <person name="Zhang J."/>
            <person name="Zhang H."/>
            <person name="Yang L."/>
            <person name="Zheng W."/>
            <person name="Tian Y."/>
            <person name="Yu Z."/>
            <person name="Xu H.Jr."/>
            <person name="Zheng T."/>
        </authorList>
    </citation>
    <scope>NUCLEOTIDE SEQUENCE [LARGE SCALE GENOMIC DNA]</scope>
    <source>
        <strain evidence="7 8">KD52</strain>
    </source>
</reference>
<gene>
    <name evidence="3" type="primary">coaBC</name>
    <name evidence="7" type="ORF">IX84_04180</name>
</gene>
<dbReference type="PANTHER" id="PTHR14359:SF6">
    <property type="entry name" value="PHOSPHOPANTOTHENOYLCYSTEINE DECARBOXYLASE"/>
    <property type="match status" value="1"/>
</dbReference>
<dbReference type="InterPro" id="IPR003382">
    <property type="entry name" value="Flavoprotein"/>
</dbReference>
<proteinExistence type="inferred from homology"/>
<feature type="binding site" evidence="3">
    <location>
        <position position="324"/>
    </location>
    <ligand>
        <name>CTP</name>
        <dbReference type="ChEBI" id="CHEBI:37563"/>
    </ligand>
</feature>
<dbReference type="RefSeq" id="WP_044216752.1">
    <property type="nucleotide sequence ID" value="NZ_JBKAGJ010000050.1"/>
</dbReference>
<dbReference type="GO" id="GO:0046872">
    <property type="term" value="F:metal ion binding"/>
    <property type="evidence" value="ECO:0007669"/>
    <property type="project" value="UniProtKB-KW"/>
</dbReference>
<keyword evidence="3" id="KW-0479">Metal-binding</keyword>
<dbReference type="SUPFAM" id="SSF102645">
    <property type="entry name" value="CoaB-like"/>
    <property type="match status" value="1"/>
</dbReference>
<dbReference type="Gene3D" id="3.40.50.1950">
    <property type="entry name" value="Flavin prenyltransferase-like"/>
    <property type="match status" value="1"/>
</dbReference>
<keyword evidence="2 3" id="KW-0456">Lyase</keyword>
<keyword evidence="3" id="KW-0460">Magnesium</keyword>
<evidence type="ECO:0000256" key="4">
    <source>
        <dbReference type="RuleBase" id="RU364078"/>
    </source>
</evidence>
<evidence type="ECO:0000259" key="5">
    <source>
        <dbReference type="Pfam" id="PF02441"/>
    </source>
</evidence>
<evidence type="ECO:0000256" key="1">
    <source>
        <dbReference type="ARBA" id="ARBA00022793"/>
    </source>
</evidence>
<comment type="cofactor">
    <cofactor evidence="3">
        <name>Mg(2+)</name>
        <dbReference type="ChEBI" id="CHEBI:18420"/>
    </cofactor>
</comment>
<keyword evidence="8" id="KW-1185">Reference proteome</keyword>
<dbReference type="UniPathway" id="UPA00241">
    <property type="reaction ID" value="UER00353"/>
</dbReference>
<dbReference type="Gene3D" id="3.40.50.10300">
    <property type="entry name" value="CoaB-like"/>
    <property type="match status" value="1"/>
</dbReference>
<feature type="region of interest" description="Phosphopantothenoylcysteine decarboxylase" evidence="3">
    <location>
        <begin position="1"/>
        <end position="189"/>
    </location>
</feature>
<evidence type="ECO:0000313" key="8">
    <source>
        <dbReference type="Proteomes" id="UP000029736"/>
    </source>
</evidence>
<feature type="domain" description="Flavoprotein" evidence="5">
    <location>
        <begin position="7"/>
        <end position="174"/>
    </location>
</feature>
<dbReference type="GO" id="GO:0004632">
    <property type="term" value="F:phosphopantothenate--cysteine ligase activity"/>
    <property type="evidence" value="ECO:0007669"/>
    <property type="project" value="UniProtKB-UniRule"/>
</dbReference>
<dbReference type="AlphaFoldDB" id="A0A098SDC2"/>
<dbReference type="EC" id="6.3.2.5" evidence="3"/>
<dbReference type="GO" id="GO:0010181">
    <property type="term" value="F:FMN binding"/>
    <property type="evidence" value="ECO:0007669"/>
    <property type="project" value="UniProtKB-UniRule"/>
</dbReference>
<dbReference type="InterPro" id="IPR036551">
    <property type="entry name" value="Flavin_trans-like"/>
</dbReference>
<comment type="pathway">
    <text evidence="3 4">Cofactor biosynthesis; coenzyme A biosynthesis; CoA from (R)-pantothenate: step 2/5.</text>
</comment>
<comment type="function">
    <text evidence="4">Catalyzes two steps in the biosynthesis of coenzyme A. In the first step cysteine is conjugated to 4'-phosphopantothenate to form 4-phosphopantothenoylcysteine, in the latter compound is decarboxylated to form 4'-phosphopantotheine.</text>
</comment>
<accession>A0A098SDC2</accession>
<comment type="function">
    <text evidence="3">Catalyzes two sequential steps in the biosynthesis of coenzyme A. In the first step cysteine is conjugated to 4'-phosphopantothenate to form 4-phosphopantothenoylcysteine. In the second step the latter compound is decarboxylated to form 4'-phosphopantotheine.</text>
</comment>
<comment type="caution">
    <text evidence="3">Lacks conserved residue(s) required for the propagation of feature annotation.</text>
</comment>
<comment type="catalytic activity">
    <reaction evidence="3 4">
        <text>N-[(R)-4-phosphopantothenoyl]-L-cysteine + H(+) = (R)-4'-phosphopantetheine + CO2</text>
        <dbReference type="Rhea" id="RHEA:16793"/>
        <dbReference type="ChEBI" id="CHEBI:15378"/>
        <dbReference type="ChEBI" id="CHEBI:16526"/>
        <dbReference type="ChEBI" id="CHEBI:59458"/>
        <dbReference type="ChEBI" id="CHEBI:61723"/>
        <dbReference type="EC" id="4.1.1.36"/>
    </reaction>
</comment>
<sequence length="399" mass="42416">MSALHGKKIILGITGSIAAYKAASLVRLLIKAGAEVQVLMTAAAADFITPLTLATLSRNKVHTDVASGDSWNNHVEMGLWADAMVLAPLTATTLAKLSQGICDNIIAATYLSARCPVFFAPAMDLDMWKHPATQENVSRLQRFGNQLIPVGTGELASGLVGEGRMAEPETILAVLDRHFSRAQSLSGKRILVTAGPTYEPIDPVRFIGNRSSGKMGIAIADELCARGAAVHLILGPSALSPGKAGVEVIRVGTAREMHEAATTLFGRCDAAVLAAAVADYRPAKVAEQKIKKSGDEMQVSMVKNPDIAASLGQSKTIHQKLVGFALETQNGLENAQSKLEHKNLDLIVLNSLTDSGAGFNHDTNKITILDRGNKKREFELKTKAAVAVDIVDALQELWG</sequence>
<protein>
    <recommendedName>
        <fullName evidence="3">Coenzyme A biosynthesis bifunctional protein CoaBC</fullName>
    </recommendedName>
    <alternativeName>
        <fullName evidence="3">DNA/pantothenate metabolism flavoprotein</fullName>
    </alternativeName>
    <alternativeName>
        <fullName evidence="3">Phosphopantothenoylcysteine synthetase/decarboxylase</fullName>
        <shortName evidence="3">PPCS-PPCDC</shortName>
    </alternativeName>
    <domain>
        <recommendedName>
            <fullName evidence="3">Phosphopantothenoylcysteine decarboxylase</fullName>
            <shortName evidence="3">PPC decarboxylase</shortName>
            <shortName evidence="3">PPC-DC</shortName>
            <ecNumber evidence="3">4.1.1.36</ecNumber>
        </recommendedName>
        <alternativeName>
            <fullName evidence="3">CoaC</fullName>
        </alternativeName>
    </domain>
    <domain>
        <recommendedName>
            <fullName evidence="3">Phosphopantothenate--cysteine ligase</fullName>
            <ecNumber evidence="3">6.3.2.5</ecNumber>
        </recommendedName>
        <alternativeName>
            <fullName evidence="3">CoaB</fullName>
        </alternativeName>
        <alternativeName>
            <fullName evidence="3">Phosphopantothenoylcysteine synthetase</fullName>
            <shortName evidence="3">PPC synthetase</shortName>
            <shortName evidence="3">PPC-S</shortName>
        </alternativeName>
    </domain>
</protein>
<evidence type="ECO:0000256" key="3">
    <source>
        <dbReference type="HAMAP-Rule" id="MF_02225"/>
    </source>
</evidence>
<name>A0A098SDC2_9BACT</name>
<keyword evidence="3 4" id="KW-0285">Flavoprotein</keyword>
<keyword evidence="1 3" id="KW-0210">Decarboxylase</keyword>
<comment type="pathway">
    <text evidence="3 4">Cofactor biosynthesis; coenzyme A biosynthesis; CoA from (R)-pantothenate: step 3/5.</text>
</comment>
<feature type="binding site" evidence="3">
    <location>
        <position position="279"/>
    </location>
    <ligand>
        <name>CTP</name>
        <dbReference type="ChEBI" id="CHEBI:37563"/>
    </ligand>
</feature>
<feature type="binding site" evidence="3">
    <location>
        <position position="338"/>
    </location>
    <ligand>
        <name>CTP</name>
        <dbReference type="ChEBI" id="CHEBI:37563"/>
    </ligand>
</feature>